<protein>
    <submittedName>
        <fullName evidence="1">Uncharacterized protein</fullName>
    </submittedName>
</protein>
<keyword evidence="2" id="KW-1185">Reference proteome</keyword>
<dbReference type="Proteomes" id="UP000468717">
    <property type="component" value="Unassembled WGS sequence"/>
</dbReference>
<name>A0A6I1I5J6_9BURK</name>
<dbReference type="AlphaFoldDB" id="A0A6I1I5J6"/>
<comment type="caution">
    <text evidence="1">The sequence shown here is derived from an EMBL/GenBank/DDBJ whole genome shotgun (WGS) entry which is preliminary data.</text>
</comment>
<gene>
    <name evidence="1" type="ORF">GCN75_03345</name>
</gene>
<dbReference type="RefSeq" id="WP_152281343.1">
    <property type="nucleotide sequence ID" value="NZ_WFLI01000003.1"/>
</dbReference>
<proteinExistence type="predicted"/>
<dbReference type="EMBL" id="WFLI01000003">
    <property type="protein sequence ID" value="KAB8066244.1"/>
    <property type="molecule type" value="Genomic_DNA"/>
</dbReference>
<sequence>MSELTLTGAEVDTLVALIECGPLSHGYEPSKSARDSLIERGLAVSIINKFEAGWTAATLTGCDAYKARFRAALGGKADTMLEAYAARVARQVINSAGSQP</sequence>
<organism evidence="1 2">
    <name type="scientific">Janthinobacterium violaceinigrum</name>
    <dbReference type="NCBI Taxonomy" id="2654252"/>
    <lineage>
        <taxon>Bacteria</taxon>
        <taxon>Pseudomonadati</taxon>
        <taxon>Pseudomonadota</taxon>
        <taxon>Betaproteobacteria</taxon>
        <taxon>Burkholderiales</taxon>
        <taxon>Oxalobacteraceae</taxon>
        <taxon>Janthinobacterium</taxon>
    </lineage>
</organism>
<accession>A0A6I1I5J6</accession>
<reference evidence="1 2" key="1">
    <citation type="submission" date="2019-10" db="EMBL/GenBank/DDBJ databases">
        <title>Three novel species isolated from a subtropical stream in China.</title>
        <authorList>
            <person name="Lu H."/>
        </authorList>
    </citation>
    <scope>NUCLEOTIDE SEQUENCE [LARGE SCALE GENOMIC DNA]</scope>
    <source>
        <strain evidence="1 2">FT13W</strain>
    </source>
</reference>
<evidence type="ECO:0000313" key="2">
    <source>
        <dbReference type="Proteomes" id="UP000468717"/>
    </source>
</evidence>
<evidence type="ECO:0000313" key="1">
    <source>
        <dbReference type="EMBL" id="KAB8066244.1"/>
    </source>
</evidence>